<keyword evidence="11" id="KW-1185">Reference proteome</keyword>
<dbReference type="PROSITE" id="PS00723">
    <property type="entry name" value="POLYPRENYL_SYNTHASE_1"/>
    <property type="match status" value="1"/>
</dbReference>
<dbReference type="PANTHER" id="PTHR43281:SF1">
    <property type="entry name" value="FARNESYL DIPHOSPHATE SYNTHASE"/>
    <property type="match status" value="1"/>
</dbReference>
<evidence type="ECO:0000256" key="6">
    <source>
        <dbReference type="ARBA" id="ARBA00023229"/>
    </source>
</evidence>
<sequence>MHQQAIDKANPATKHPDAQAGFARQLDLRIGHHLSKLSPAPARLVEAAQDAMSSGKRLRPYLLHLVAGDAADGDCVLDMAVALEMVHTASLIVDDLPSMDNAALRRGRPTTHAAFGEATAILTAIGLLNHAISIANHLPGTDDHRRNALVAILSGVMGWQGLVAGQELDLHGFSERDDLSGDALGRITRINALKTGALLCAAVEAGAILGGRADEERSLLRRFGEDLGQAFQIADDLADMLADSAAIGKDSRQDVGKETYLAVYGVEEAFRRCRALLASADEALVRAGLAPDPFRQMIQAIFDPMLDRVPQSGPKAGAAR</sequence>
<dbReference type="GO" id="GO:0008299">
    <property type="term" value="P:isoprenoid biosynthetic process"/>
    <property type="evidence" value="ECO:0007669"/>
    <property type="project" value="UniProtKB-KW"/>
</dbReference>
<dbReference type="InterPro" id="IPR033749">
    <property type="entry name" value="Polyprenyl_synt_CS"/>
</dbReference>
<keyword evidence="4" id="KW-0479">Metal-binding</keyword>
<proteinExistence type="inferred from homology"/>
<dbReference type="AlphaFoldDB" id="A0A238WEX5"/>
<evidence type="ECO:0000256" key="1">
    <source>
        <dbReference type="ARBA" id="ARBA00001946"/>
    </source>
</evidence>
<protein>
    <submittedName>
        <fullName evidence="8">Geranylgeranyl diphosphate synthase, type II</fullName>
    </submittedName>
    <submittedName>
        <fullName evidence="9">Polyprenyl synthetase family protein</fullName>
    </submittedName>
</protein>
<dbReference type="SFLD" id="SFLDS00005">
    <property type="entry name" value="Isoprenoid_Synthase_Type_I"/>
    <property type="match status" value="1"/>
</dbReference>
<dbReference type="InterPro" id="IPR000092">
    <property type="entry name" value="Polyprenyl_synt"/>
</dbReference>
<dbReference type="Gene3D" id="1.10.600.10">
    <property type="entry name" value="Farnesyl Diphosphate Synthase"/>
    <property type="match status" value="1"/>
</dbReference>
<organism evidence="8 10">
    <name type="scientific">Paracoccus sediminis</name>
    <dbReference type="NCBI Taxonomy" id="1214787"/>
    <lineage>
        <taxon>Bacteria</taxon>
        <taxon>Pseudomonadati</taxon>
        <taxon>Pseudomonadota</taxon>
        <taxon>Alphaproteobacteria</taxon>
        <taxon>Rhodobacterales</taxon>
        <taxon>Paracoccaceae</taxon>
        <taxon>Paracoccus</taxon>
    </lineage>
</organism>
<dbReference type="RefSeq" id="WP_089387745.1">
    <property type="nucleotide sequence ID" value="NZ_FZNM01000004.1"/>
</dbReference>
<dbReference type="PANTHER" id="PTHR43281">
    <property type="entry name" value="FARNESYL DIPHOSPHATE SYNTHASE"/>
    <property type="match status" value="1"/>
</dbReference>
<evidence type="ECO:0000313" key="8">
    <source>
        <dbReference type="EMBL" id="SNR45120.1"/>
    </source>
</evidence>
<dbReference type="InterPro" id="IPR008949">
    <property type="entry name" value="Isoprenoid_synthase_dom_sf"/>
</dbReference>
<evidence type="ECO:0000256" key="5">
    <source>
        <dbReference type="ARBA" id="ARBA00022842"/>
    </source>
</evidence>
<evidence type="ECO:0000313" key="11">
    <source>
        <dbReference type="Proteomes" id="UP000292859"/>
    </source>
</evidence>
<keyword evidence="5" id="KW-0460">Magnesium</keyword>
<evidence type="ECO:0000256" key="4">
    <source>
        <dbReference type="ARBA" id="ARBA00022723"/>
    </source>
</evidence>
<dbReference type="EMBL" id="SIRL01000004">
    <property type="protein sequence ID" value="TBN50887.1"/>
    <property type="molecule type" value="Genomic_DNA"/>
</dbReference>
<dbReference type="GO" id="GO:0046872">
    <property type="term" value="F:metal ion binding"/>
    <property type="evidence" value="ECO:0007669"/>
    <property type="project" value="UniProtKB-KW"/>
</dbReference>
<evidence type="ECO:0000313" key="9">
    <source>
        <dbReference type="EMBL" id="TBN50887.1"/>
    </source>
</evidence>
<accession>A0A238WEX5</accession>
<dbReference type="OrthoDB" id="9805316at2"/>
<reference evidence="9 11" key="3">
    <citation type="submission" date="2019-02" db="EMBL/GenBank/DDBJ databases">
        <authorList>
            <person name="Zhang G."/>
        </authorList>
    </citation>
    <scope>NUCLEOTIDE SEQUENCE [LARGE SCALE GENOMIC DNA]</scope>
    <source>
        <strain evidence="9 11">CMB17</strain>
    </source>
</reference>
<evidence type="ECO:0000313" key="10">
    <source>
        <dbReference type="Proteomes" id="UP000198409"/>
    </source>
</evidence>
<comment type="cofactor">
    <cofactor evidence="1">
        <name>Mg(2+)</name>
        <dbReference type="ChEBI" id="CHEBI:18420"/>
    </cofactor>
</comment>
<keyword evidence="6" id="KW-0414">Isoprene biosynthesis</keyword>
<dbReference type="SUPFAM" id="SSF48576">
    <property type="entry name" value="Terpenoid synthases"/>
    <property type="match status" value="1"/>
</dbReference>
<comment type="similarity">
    <text evidence="2 7">Belongs to the FPP/GGPP synthase family.</text>
</comment>
<dbReference type="GO" id="GO:0004659">
    <property type="term" value="F:prenyltransferase activity"/>
    <property type="evidence" value="ECO:0007669"/>
    <property type="project" value="InterPro"/>
</dbReference>
<dbReference type="EMBL" id="FZNM01000004">
    <property type="protein sequence ID" value="SNR45120.1"/>
    <property type="molecule type" value="Genomic_DNA"/>
</dbReference>
<dbReference type="PROSITE" id="PS00444">
    <property type="entry name" value="POLYPRENYL_SYNTHASE_2"/>
    <property type="match status" value="1"/>
</dbReference>
<reference evidence="10" key="1">
    <citation type="submission" date="2017-06" db="EMBL/GenBank/DDBJ databases">
        <authorList>
            <person name="Varghese N."/>
            <person name="Submissions S."/>
        </authorList>
    </citation>
    <scope>NUCLEOTIDE SEQUENCE [LARGE SCALE GENOMIC DNA]</scope>
    <source>
        <strain evidence="10">DSM 26170</strain>
    </source>
</reference>
<dbReference type="Proteomes" id="UP000292859">
    <property type="component" value="Unassembled WGS sequence"/>
</dbReference>
<keyword evidence="3 7" id="KW-0808">Transferase</keyword>
<name>A0A238WEX5_9RHOB</name>
<evidence type="ECO:0000256" key="3">
    <source>
        <dbReference type="ARBA" id="ARBA00022679"/>
    </source>
</evidence>
<dbReference type="Pfam" id="PF00348">
    <property type="entry name" value="polyprenyl_synt"/>
    <property type="match status" value="1"/>
</dbReference>
<dbReference type="CDD" id="cd00685">
    <property type="entry name" value="Trans_IPPS_HT"/>
    <property type="match status" value="1"/>
</dbReference>
<dbReference type="Proteomes" id="UP000198409">
    <property type="component" value="Unassembled WGS sequence"/>
</dbReference>
<evidence type="ECO:0000256" key="2">
    <source>
        <dbReference type="ARBA" id="ARBA00006706"/>
    </source>
</evidence>
<gene>
    <name evidence="9" type="ORF">EYF88_08215</name>
    <name evidence="8" type="ORF">SAMN06265378_104138</name>
</gene>
<reference evidence="8" key="2">
    <citation type="submission" date="2017-06" db="EMBL/GenBank/DDBJ databases">
        <authorList>
            <person name="Kim H.J."/>
            <person name="Triplett B.A."/>
        </authorList>
    </citation>
    <scope>NUCLEOTIDE SEQUENCE [LARGE SCALE GENOMIC DNA]</scope>
    <source>
        <strain evidence="8">DSM 26170</strain>
    </source>
</reference>
<evidence type="ECO:0000256" key="7">
    <source>
        <dbReference type="RuleBase" id="RU004466"/>
    </source>
</evidence>